<dbReference type="AlphaFoldDB" id="A0A495QH86"/>
<dbReference type="OrthoDB" id="69438at2"/>
<gene>
    <name evidence="1" type="ORF">BZB76_5685</name>
</gene>
<evidence type="ECO:0000313" key="1">
    <source>
        <dbReference type="EMBL" id="RKS71198.1"/>
    </source>
</evidence>
<dbReference type="Proteomes" id="UP000274601">
    <property type="component" value="Unassembled WGS sequence"/>
</dbReference>
<evidence type="ECO:0008006" key="3">
    <source>
        <dbReference type="Google" id="ProtNLM"/>
    </source>
</evidence>
<evidence type="ECO:0000313" key="2">
    <source>
        <dbReference type="Proteomes" id="UP000274601"/>
    </source>
</evidence>
<reference evidence="1 2" key="1">
    <citation type="submission" date="2018-10" db="EMBL/GenBank/DDBJ databases">
        <title>Genomic Encyclopedia of Archaeal and Bacterial Type Strains, Phase II (KMG-II): from individual species to whole genera.</title>
        <authorList>
            <person name="Goeker M."/>
        </authorList>
    </citation>
    <scope>NUCLEOTIDE SEQUENCE [LARGE SCALE GENOMIC DNA]</scope>
    <source>
        <strain evidence="1 2">DSM 43383</strain>
    </source>
</reference>
<proteinExistence type="predicted"/>
<organism evidence="1 2">
    <name type="scientific">Actinomadura pelletieri DSM 43383</name>
    <dbReference type="NCBI Taxonomy" id="1120940"/>
    <lineage>
        <taxon>Bacteria</taxon>
        <taxon>Bacillati</taxon>
        <taxon>Actinomycetota</taxon>
        <taxon>Actinomycetes</taxon>
        <taxon>Streptosporangiales</taxon>
        <taxon>Thermomonosporaceae</taxon>
        <taxon>Actinomadura</taxon>
    </lineage>
</organism>
<keyword evidence="2" id="KW-1185">Reference proteome</keyword>
<accession>A0A495QH86</accession>
<sequence length="108" mass="12114">MCRYGEARYKTHYVCLPCRATFKLDFAPERERPCPHCRLPMIDAGRDLAAPRRTDRAGWRALNVVLNAGLDFHSCGCEGPGFRPRTPAQVRAALTDRGTRLPGSSRRA</sequence>
<dbReference type="EMBL" id="RBWU01000006">
    <property type="protein sequence ID" value="RKS71198.1"/>
    <property type="molecule type" value="Genomic_DNA"/>
</dbReference>
<comment type="caution">
    <text evidence="1">The sequence shown here is derived from an EMBL/GenBank/DDBJ whole genome shotgun (WGS) entry which is preliminary data.</text>
</comment>
<name>A0A495QH86_9ACTN</name>
<protein>
    <recommendedName>
        <fullName evidence="3">Deoxyxylulose-5-phosphate synthase</fullName>
    </recommendedName>
</protein>